<dbReference type="RefSeq" id="WP_305993877.1">
    <property type="nucleotide sequence ID" value="NZ_JAVAMP010000016.1"/>
</dbReference>
<keyword evidence="2" id="KW-1185">Reference proteome</keyword>
<evidence type="ECO:0008006" key="3">
    <source>
        <dbReference type="Google" id="ProtNLM"/>
    </source>
</evidence>
<protein>
    <recommendedName>
        <fullName evidence="3">Helix-turn-helix domain-containing protein</fullName>
    </recommendedName>
</protein>
<proteinExistence type="predicted"/>
<comment type="caution">
    <text evidence="1">The sequence shown here is derived from an EMBL/GenBank/DDBJ whole genome shotgun (WGS) entry which is preliminary data.</text>
</comment>
<organism evidence="1 2">
    <name type="scientific">Chengkuizengella axinellae</name>
    <dbReference type="NCBI Taxonomy" id="3064388"/>
    <lineage>
        <taxon>Bacteria</taxon>
        <taxon>Bacillati</taxon>
        <taxon>Bacillota</taxon>
        <taxon>Bacilli</taxon>
        <taxon>Bacillales</taxon>
        <taxon>Paenibacillaceae</taxon>
        <taxon>Chengkuizengella</taxon>
    </lineage>
</organism>
<accession>A0ABT9J514</accession>
<reference evidence="1 2" key="1">
    <citation type="submission" date="2023-08" db="EMBL/GenBank/DDBJ databases">
        <authorList>
            <person name="Park J.-S."/>
        </authorList>
    </citation>
    <scope>NUCLEOTIDE SEQUENCE [LARGE SCALE GENOMIC DNA]</scope>
    <source>
        <strain evidence="1 2">2205SS18-9</strain>
    </source>
</reference>
<evidence type="ECO:0000313" key="2">
    <source>
        <dbReference type="Proteomes" id="UP001231941"/>
    </source>
</evidence>
<dbReference type="EMBL" id="JAVAMP010000016">
    <property type="protein sequence ID" value="MDP5276568.1"/>
    <property type="molecule type" value="Genomic_DNA"/>
</dbReference>
<sequence>MDGQLFHIVMDAESSRTHFQKMKKKLILERKLAKELNDINMLDDADLDIISLNRAISNLNAQIELINLTHRNELIPDKFFQATKLSELQNKVIHKRLIEKKTFHQIESELAYINHNLNARDSFKKGYSKIKKAASSYKEAVNLGLSEVEAIQYIQMSNKTREIWLMYKNGQSYSKISKILNVSKPYISKVLKPYKND</sequence>
<dbReference type="Proteomes" id="UP001231941">
    <property type="component" value="Unassembled WGS sequence"/>
</dbReference>
<name>A0ABT9J514_9BACL</name>
<evidence type="ECO:0000313" key="1">
    <source>
        <dbReference type="EMBL" id="MDP5276568.1"/>
    </source>
</evidence>
<gene>
    <name evidence="1" type="ORF">Q5Y73_20955</name>
</gene>